<dbReference type="SUPFAM" id="SSF54897">
    <property type="entry name" value="Protease propeptides/inhibitors"/>
    <property type="match status" value="1"/>
</dbReference>
<dbReference type="InterPro" id="IPR023828">
    <property type="entry name" value="Peptidase_S8_Ser-AS"/>
</dbReference>
<dbReference type="SUPFAM" id="SSF52743">
    <property type="entry name" value="Subtilisin-like"/>
    <property type="match status" value="1"/>
</dbReference>
<evidence type="ECO:0000259" key="9">
    <source>
        <dbReference type="Pfam" id="PF00082"/>
    </source>
</evidence>
<keyword evidence="4 6" id="KW-0378">Hydrolase</keyword>
<evidence type="ECO:0008006" key="13">
    <source>
        <dbReference type="Google" id="ProtNLM"/>
    </source>
</evidence>
<dbReference type="GO" id="GO:0005576">
    <property type="term" value="C:extracellular region"/>
    <property type="evidence" value="ECO:0007669"/>
    <property type="project" value="UniProtKB-ARBA"/>
</dbReference>
<evidence type="ECO:0000256" key="4">
    <source>
        <dbReference type="ARBA" id="ARBA00022801"/>
    </source>
</evidence>
<dbReference type="OrthoDB" id="206201at2759"/>
<dbReference type="Gene3D" id="3.40.50.200">
    <property type="entry name" value="Peptidase S8/S53 domain"/>
    <property type="match status" value="1"/>
</dbReference>
<evidence type="ECO:0000256" key="1">
    <source>
        <dbReference type="ARBA" id="ARBA00011073"/>
    </source>
</evidence>
<feature type="active site" description="Charge relay system" evidence="6">
    <location>
        <position position="190"/>
    </location>
</feature>
<feature type="chain" id="PRO_5015462993" description="Peptidase S8/S53 domain-containing protein" evidence="8">
    <location>
        <begin position="21"/>
        <end position="402"/>
    </location>
</feature>
<keyword evidence="3 8" id="KW-0732">Signal</keyword>
<gene>
    <name evidence="11" type="ORF">M441DRAFT_145850</name>
</gene>
<dbReference type="GO" id="GO:0004252">
    <property type="term" value="F:serine-type endopeptidase activity"/>
    <property type="evidence" value="ECO:0007669"/>
    <property type="project" value="UniProtKB-UniRule"/>
</dbReference>
<dbReference type="GO" id="GO:0006508">
    <property type="term" value="P:proteolysis"/>
    <property type="evidence" value="ECO:0007669"/>
    <property type="project" value="UniProtKB-KW"/>
</dbReference>
<dbReference type="PANTHER" id="PTHR43806">
    <property type="entry name" value="PEPTIDASE S8"/>
    <property type="match status" value="1"/>
</dbReference>
<feature type="active site" description="Charge relay system" evidence="6">
    <location>
        <position position="159"/>
    </location>
</feature>
<dbReference type="Proteomes" id="UP000240493">
    <property type="component" value="Unassembled WGS sequence"/>
</dbReference>
<feature type="signal peptide" evidence="8">
    <location>
        <begin position="1"/>
        <end position="20"/>
    </location>
</feature>
<dbReference type="InterPro" id="IPR015500">
    <property type="entry name" value="Peptidase_S8_subtilisin-rel"/>
</dbReference>
<name>A0A2T3Z1W3_TRIA4</name>
<comment type="similarity">
    <text evidence="1 6 7">Belongs to the peptidase S8 family.</text>
</comment>
<dbReference type="InterPro" id="IPR000209">
    <property type="entry name" value="Peptidase_S8/S53_dom"/>
</dbReference>
<dbReference type="PROSITE" id="PS00138">
    <property type="entry name" value="SUBTILASE_SER"/>
    <property type="match status" value="1"/>
</dbReference>
<accession>A0A2T3Z1W3</accession>
<dbReference type="Pfam" id="PF05922">
    <property type="entry name" value="Inhibitor_I9"/>
    <property type="match status" value="1"/>
</dbReference>
<protein>
    <recommendedName>
        <fullName evidence="13">Peptidase S8/S53 domain-containing protein</fullName>
    </recommendedName>
</protein>
<dbReference type="SMR" id="A0A2T3Z1W3"/>
<keyword evidence="12" id="KW-1185">Reference proteome</keyword>
<feature type="active site" description="Charge relay system" evidence="6">
    <location>
        <position position="347"/>
    </location>
</feature>
<organism evidence="11 12">
    <name type="scientific">Trichoderma asperellum (strain ATCC 204424 / CBS 433.97 / NBRC 101777)</name>
    <dbReference type="NCBI Taxonomy" id="1042311"/>
    <lineage>
        <taxon>Eukaryota</taxon>
        <taxon>Fungi</taxon>
        <taxon>Dikarya</taxon>
        <taxon>Ascomycota</taxon>
        <taxon>Pezizomycotina</taxon>
        <taxon>Sordariomycetes</taxon>
        <taxon>Hypocreomycetidae</taxon>
        <taxon>Hypocreales</taxon>
        <taxon>Hypocreaceae</taxon>
        <taxon>Trichoderma</taxon>
    </lineage>
</organism>
<dbReference type="InterPro" id="IPR023827">
    <property type="entry name" value="Peptidase_S8_Asp-AS"/>
</dbReference>
<dbReference type="EMBL" id="KZ679265">
    <property type="protein sequence ID" value="PTB38795.1"/>
    <property type="molecule type" value="Genomic_DNA"/>
</dbReference>
<dbReference type="PROSITE" id="PS51892">
    <property type="entry name" value="SUBTILASE"/>
    <property type="match status" value="1"/>
</dbReference>
<reference evidence="11 12" key="1">
    <citation type="submission" date="2016-07" db="EMBL/GenBank/DDBJ databases">
        <title>Multiple horizontal gene transfer events from other fungi enriched the ability of initially mycotrophic Trichoderma (Ascomycota) to feed on dead plant biomass.</title>
        <authorList>
            <consortium name="DOE Joint Genome Institute"/>
            <person name="Aerts A."/>
            <person name="Atanasova L."/>
            <person name="Chenthamara K."/>
            <person name="Zhang J."/>
            <person name="Grujic M."/>
            <person name="Henrissat B."/>
            <person name="Kuo A."/>
            <person name="Salamov A."/>
            <person name="Lipzen A."/>
            <person name="Labutti K."/>
            <person name="Barry K."/>
            <person name="Miao Y."/>
            <person name="Rahimi M.J."/>
            <person name="Shen Q."/>
            <person name="Grigoriev I.V."/>
            <person name="Kubicek C.P."/>
            <person name="Druzhinina I.S."/>
        </authorList>
    </citation>
    <scope>NUCLEOTIDE SEQUENCE [LARGE SCALE GENOMIC DNA]</scope>
    <source>
        <strain evidence="11 12">CBS 433.97</strain>
    </source>
</reference>
<feature type="domain" description="Peptidase S8/S53" evidence="9">
    <location>
        <begin position="151"/>
        <end position="376"/>
    </location>
</feature>
<sequence>MAWFKQLALFLITALPRIAALPVSDANDNSISAEGRYIVTLQNNIPPSEFRSHMSRVAAIQYRNSGNHKFPHVGIERTYAIGEFQAYSGAFDGDTLKMIRNDTRVAEIEPDAVFTLHDKASSQYNAPWGLATLSSKRRNTATYHYDKSAGNGTFAYVVDSGINIKHLEFEGRASNGYNAIDDDFTDLNGHGTHCAGIIGSKSFGVAKQTELIAVKVFLNRETLISNVLDGFQWAVNDIRTKGRQSRAVINMSFAGGGFSRAMNHAVESAFEMGVFTVVAAGNDQKPARDVSPASAPNAFTVGAIDADWHEWEHSNFGREINIFAPGVEIESTFISTEMATRKLSGTSMAAPHVTGLGLYLLALENLKTPTMLRERILGLGTRNRIHNLKDESPNLIAHNGLH</sequence>
<dbReference type="PROSITE" id="PS00137">
    <property type="entry name" value="SUBTILASE_HIS"/>
    <property type="match status" value="1"/>
</dbReference>
<keyword evidence="5 6" id="KW-0720">Serine protease</keyword>
<proteinExistence type="inferred from homology"/>
<evidence type="ECO:0000256" key="8">
    <source>
        <dbReference type="SAM" id="SignalP"/>
    </source>
</evidence>
<evidence type="ECO:0000259" key="10">
    <source>
        <dbReference type="Pfam" id="PF05922"/>
    </source>
</evidence>
<evidence type="ECO:0000256" key="6">
    <source>
        <dbReference type="PROSITE-ProRule" id="PRU01240"/>
    </source>
</evidence>
<dbReference type="PRINTS" id="PR00723">
    <property type="entry name" value="SUBTILISIN"/>
</dbReference>
<evidence type="ECO:0000256" key="7">
    <source>
        <dbReference type="RuleBase" id="RU003355"/>
    </source>
</evidence>
<evidence type="ECO:0000313" key="11">
    <source>
        <dbReference type="EMBL" id="PTB38795.1"/>
    </source>
</evidence>
<dbReference type="Gene3D" id="3.30.70.80">
    <property type="entry name" value="Peptidase S8 propeptide/proteinase inhibitor I9"/>
    <property type="match status" value="1"/>
</dbReference>
<dbReference type="PANTHER" id="PTHR43806:SF58">
    <property type="entry name" value="ALKALINE PROTEASE 1-RELATED"/>
    <property type="match status" value="1"/>
</dbReference>
<dbReference type="STRING" id="1042311.A0A2T3Z1W3"/>
<dbReference type="InterPro" id="IPR034193">
    <property type="entry name" value="PCSK9_ProteinaseK-like"/>
</dbReference>
<evidence type="ECO:0000256" key="5">
    <source>
        <dbReference type="ARBA" id="ARBA00022825"/>
    </source>
</evidence>
<dbReference type="InterPro" id="IPR022398">
    <property type="entry name" value="Peptidase_S8_His-AS"/>
</dbReference>
<dbReference type="AlphaFoldDB" id="A0A2T3Z1W3"/>
<dbReference type="InterPro" id="IPR010259">
    <property type="entry name" value="S8pro/Inhibitor_I9"/>
</dbReference>
<evidence type="ECO:0000256" key="3">
    <source>
        <dbReference type="ARBA" id="ARBA00022729"/>
    </source>
</evidence>
<dbReference type="InterPro" id="IPR050131">
    <property type="entry name" value="Peptidase_S8_subtilisin-like"/>
</dbReference>
<dbReference type="InterPro" id="IPR036852">
    <property type="entry name" value="Peptidase_S8/S53_dom_sf"/>
</dbReference>
<dbReference type="PROSITE" id="PS00136">
    <property type="entry name" value="SUBTILASE_ASP"/>
    <property type="match status" value="1"/>
</dbReference>
<dbReference type="Pfam" id="PF00082">
    <property type="entry name" value="Peptidase_S8"/>
    <property type="match status" value="1"/>
</dbReference>
<dbReference type="FunFam" id="3.40.50.200:FF:000007">
    <property type="entry name" value="Subtilisin-like serine protease"/>
    <property type="match status" value="1"/>
</dbReference>
<dbReference type="InterPro" id="IPR037045">
    <property type="entry name" value="S8pro/Inhibitor_I9_sf"/>
</dbReference>
<dbReference type="CDD" id="cd04077">
    <property type="entry name" value="Peptidases_S8_PCSK9_ProteinaseK_like"/>
    <property type="match status" value="1"/>
</dbReference>
<keyword evidence="2 6" id="KW-0645">Protease</keyword>
<evidence type="ECO:0000313" key="12">
    <source>
        <dbReference type="Proteomes" id="UP000240493"/>
    </source>
</evidence>
<evidence type="ECO:0000256" key="2">
    <source>
        <dbReference type="ARBA" id="ARBA00022670"/>
    </source>
</evidence>
<feature type="domain" description="Inhibitor I9" evidence="10">
    <location>
        <begin position="36"/>
        <end position="117"/>
    </location>
</feature>